<dbReference type="Proteomes" id="UP000554235">
    <property type="component" value="Unassembled WGS sequence"/>
</dbReference>
<evidence type="ECO:0000313" key="2">
    <source>
        <dbReference type="EMBL" id="KAF4462531.1"/>
    </source>
</evidence>
<comment type="caution">
    <text evidence="2">The sequence shown here is derived from an EMBL/GenBank/DDBJ whole genome shotgun (WGS) entry which is preliminary data.</text>
</comment>
<gene>
    <name evidence="2" type="ORF">FALBO_10674</name>
</gene>
<reference evidence="2 3" key="1">
    <citation type="submission" date="2020-01" db="EMBL/GenBank/DDBJ databases">
        <title>Identification and distribution of gene clusters putatively required for synthesis of sphingolipid metabolism inhibitors in phylogenetically diverse species of the filamentous fungus Fusarium.</title>
        <authorList>
            <person name="Kim H.-S."/>
            <person name="Busman M."/>
            <person name="Brown D.W."/>
            <person name="Divon H."/>
            <person name="Uhlig S."/>
            <person name="Proctor R.H."/>
        </authorList>
    </citation>
    <scope>NUCLEOTIDE SEQUENCE [LARGE SCALE GENOMIC DNA]</scope>
    <source>
        <strain evidence="2 3">NRRL 20459</strain>
    </source>
</reference>
<organism evidence="2 3">
    <name type="scientific">Fusarium albosuccineum</name>
    <dbReference type="NCBI Taxonomy" id="1237068"/>
    <lineage>
        <taxon>Eukaryota</taxon>
        <taxon>Fungi</taxon>
        <taxon>Dikarya</taxon>
        <taxon>Ascomycota</taxon>
        <taxon>Pezizomycotina</taxon>
        <taxon>Sordariomycetes</taxon>
        <taxon>Hypocreomycetidae</taxon>
        <taxon>Hypocreales</taxon>
        <taxon>Nectriaceae</taxon>
        <taxon>Fusarium</taxon>
        <taxon>Fusarium decemcellulare species complex</taxon>
    </lineage>
</organism>
<name>A0A8H4L585_9HYPO</name>
<evidence type="ECO:0000256" key="1">
    <source>
        <dbReference type="SAM" id="MobiDB-lite"/>
    </source>
</evidence>
<dbReference type="EMBL" id="JAADYS010001520">
    <property type="protein sequence ID" value="KAF4462531.1"/>
    <property type="molecule type" value="Genomic_DNA"/>
</dbReference>
<proteinExistence type="predicted"/>
<dbReference type="AlphaFoldDB" id="A0A8H4L585"/>
<feature type="compositionally biased region" description="Polar residues" evidence="1">
    <location>
        <begin position="1"/>
        <end position="27"/>
    </location>
</feature>
<evidence type="ECO:0000313" key="3">
    <source>
        <dbReference type="Proteomes" id="UP000554235"/>
    </source>
</evidence>
<keyword evidence="3" id="KW-1185">Reference proteome</keyword>
<protein>
    <submittedName>
        <fullName evidence="2">Uncharacterized protein</fullName>
    </submittedName>
</protein>
<sequence length="168" mass="18464">MAYQRSTCSEQRQNNNSLGGSSSTPNARNAPEGELEILSDMRWIKYLDPQGQLIIQDADGCGFSRGPSARIAAPTPTGGYWVKSPVDDDFTKIEGMILESGASEVRVQMSPVFGEATSRFNNDPQISRFVEYASGRPPTREGPGSRLAVFDKRYKSRQTSKIARIEPA</sequence>
<accession>A0A8H4L585</accession>
<feature type="region of interest" description="Disordered" evidence="1">
    <location>
        <begin position="1"/>
        <end position="31"/>
    </location>
</feature>